<keyword evidence="2" id="KW-1185">Reference proteome</keyword>
<evidence type="ECO:0000313" key="1">
    <source>
        <dbReference type="EMBL" id="MEB4590126.1"/>
    </source>
</evidence>
<proteinExistence type="predicted"/>
<sequence length="120" mass="13457">MNINPSKIREATDTTASVSVAKQDAEAFAEIVHLTGMEEAPDAQSVVERIKNLLKTEEEHNSLQNTLIYEEDYDEANPDTLEVWLDELALKVNTMGQDPLELLEEALRDIGLYLDRRAAA</sequence>
<protein>
    <submittedName>
        <fullName evidence="1">Uncharacterized protein</fullName>
    </submittedName>
</protein>
<gene>
    <name evidence="1" type="ORF">VSS37_03955</name>
</gene>
<evidence type="ECO:0000313" key="2">
    <source>
        <dbReference type="Proteomes" id="UP001308005"/>
    </source>
</evidence>
<comment type="caution">
    <text evidence="1">The sequence shown here is derived from an EMBL/GenBank/DDBJ whole genome shotgun (WGS) entry which is preliminary data.</text>
</comment>
<organism evidence="1 2">
    <name type="scientific">Candidatus Thiothrix phosphatis</name>
    <dbReference type="NCBI Taxonomy" id="3112415"/>
    <lineage>
        <taxon>Bacteria</taxon>
        <taxon>Pseudomonadati</taxon>
        <taxon>Pseudomonadota</taxon>
        <taxon>Gammaproteobacteria</taxon>
        <taxon>Thiotrichales</taxon>
        <taxon>Thiotrichaceae</taxon>
        <taxon>Thiothrix</taxon>
    </lineage>
</organism>
<name>A0ABU6CTG1_9GAMM</name>
<reference evidence="2" key="1">
    <citation type="submission" date="2023-07" db="EMBL/GenBank/DDBJ databases">
        <title>The carbon used by Thiothrix.</title>
        <authorList>
            <person name="Chen L."/>
        </authorList>
    </citation>
    <scope>NUCLEOTIDE SEQUENCE [LARGE SCALE GENOMIC DNA]</scope>
</reference>
<dbReference type="EMBL" id="JAYMYJ010000030">
    <property type="protein sequence ID" value="MEB4590126.1"/>
    <property type="molecule type" value="Genomic_DNA"/>
</dbReference>
<dbReference type="RefSeq" id="WP_324693365.1">
    <property type="nucleotide sequence ID" value="NZ_JAYMYJ010000030.1"/>
</dbReference>
<accession>A0ABU6CTG1</accession>
<dbReference type="Proteomes" id="UP001308005">
    <property type="component" value="Unassembled WGS sequence"/>
</dbReference>